<feature type="short sequence motif" description="TonB C-terminal box" evidence="15">
    <location>
        <begin position="715"/>
        <end position="732"/>
    </location>
</feature>
<dbReference type="PANTHER" id="PTHR32552">
    <property type="entry name" value="FERRICHROME IRON RECEPTOR-RELATED"/>
    <property type="match status" value="1"/>
</dbReference>
<dbReference type="InterPro" id="IPR010917">
    <property type="entry name" value="TonB_rcpt_CS"/>
</dbReference>
<dbReference type="InterPro" id="IPR039426">
    <property type="entry name" value="TonB-dep_rcpt-like"/>
</dbReference>
<name>A0A495BHM7_VOGIN</name>
<keyword evidence="8" id="KW-0408">Iron</keyword>
<dbReference type="Pfam" id="PF00593">
    <property type="entry name" value="TonB_dep_Rec_b-barrel"/>
    <property type="match status" value="1"/>
</dbReference>
<evidence type="ECO:0000256" key="5">
    <source>
        <dbReference type="ARBA" id="ARBA00022496"/>
    </source>
</evidence>
<gene>
    <name evidence="19" type="ORF">C8E02_0604</name>
</gene>
<organism evidence="19 20">
    <name type="scientific">Vogesella indigofera</name>
    <name type="common">Pseudomonas indigofera</name>
    <dbReference type="NCBI Taxonomy" id="45465"/>
    <lineage>
        <taxon>Bacteria</taxon>
        <taxon>Pseudomonadati</taxon>
        <taxon>Pseudomonadota</taxon>
        <taxon>Betaproteobacteria</taxon>
        <taxon>Neisseriales</taxon>
        <taxon>Chromobacteriaceae</taxon>
        <taxon>Vogesella</taxon>
    </lineage>
</organism>
<evidence type="ECO:0000256" key="8">
    <source>
        <dbReference type="ARBA" id="ARBA00023004"/>
    </source>
</evidence>
<feature type="domain" description="TonB-dependent receptor-like beta-barrel" evidence="17">
    <location>
        <begin position="293"/>
        <end position="701"/>
    </location>
</feature>
<keyword evidence="11 14" id="KW-0472">Membrane</keyword>
<dbReference type="NCBIfam" id="TIGR01783">
    <property type="entry name" value="TonB-siderophor"/>
    <property type="match status" value="1"/>
</dbReference>
<dbReference type="InterPro" id="IPR036942">
    <property type="entry name" value="Beta-barrel_TonB_sf"/>
</dbReference>
<keyword evidence="12 19" id="KW-0675">Receptor</keyword>
<evidence type="ECO:0000313" key="19">
    <source>
        <dbReference type="EMBL" id="RKQ60847.1"/>
    </source>
</evidence>
<evidence type="ECO:0000256" key="16">
    <source>
        <dbReference type="RuleBase" id="RU003357"/>
    </source>
</evidence>
<dbReference type="GO" id="GO:0038023">
    <property type="term" value="F:signaling receptor activity"/>
    <property type="evidence" value="ECO:0007669"/>
    <property type="project" value="InterPro"/>
</dbReference>
<evidence type="ECO:0000256" key="10">
    <source>
        <dbReference type="ARBA" id="ARBA00023077"/>
    </source>
</evidence>
<dbReference type="GO" id="GO:0015891">
    <property type="term" value="P:siderophore transport"/>
    <property type="evidence" value="ECO:0007669"/>
    <property type="project" value="InterPro"/>
</dbReference>
<evidence type="ECO:0000256" key="12">
    <source>
        <dbReference type="ARBA" id="ARBA00023170"/>
    </source>
</evidence>
<accession>A0A495BHM7</accession>
<dbReference type="PROSITE" id="PS52016">
    <property type="entry name" value="TONB_DEPENDENT_REC_3"/>
    <property type="match status" value="1"/>
</dbReference>
<reference evidence="19 20" key="1">
    <citation type="submission" date="2018-10" db="EMBL/GenBank/DDBJ databases">
        <title>Genomic Encyclopedia of Type Strains, Phase IV (KMG-IV): sequencing the most valuable type-strain genomes for metagenomic binning, comparative biology and taxonomic classification.</title>
        <authorList>
            <person name="Goeker M."/>
        </authorList>
    </citation>
    <scope>NUCLEOTIDE SEQUENCE [LARGE SCALE GENOMIC DNA]</scope>
    <source>
        <strain evidence="19 20">DSM 3303</strain>
    </source>
</reference>
<evidence type="ECO:0000313" key="20">
    <source>
        <dbReference type="Proteomes" id="UP000279384"/>
    </source>
</evidence>
<protein>
    <submittedName>
        <fullName evidence="19">Iron complex outermembrane receptor protein</fullName>
    </submittedName>
</protein>
<keyword evidence="7" id="KW-0732">Signal</keyword>
<dbReference type="InterPro" id="IPR000531">
    <property type="entry name" value="Beta-barrel_TonB"/>
</dbReference>
<evidence type="ECO:0000256" key="9">
    <source>
        <dbReference type="ARBA" id="ARBA00023065"/>
    </source>
</evidence>
<evidence type="ECO:0000256" key="15">
    <source>
        <dbReference type="PROSITE-ProRule" id="PRU10144"/>
    </source>
</evidence>
<evidence type="ECO:0000256" key="2">
    <source>
        <dbReference type="ARBA" id="ARBA00009810"/>
    </source>
</evidence>
<dbReference type="Gene3D" id="2.40.170.20">
    <property type="entry name" value="TonB-dependent receptor, beta-barrel domain"/>
    <property type="match status" value="1"/>
</dbReference>
<dbReference type="RefSeq" id="WP_120809577.1">
    <property type="nucleotide sequence ID" value="NZ_RBID01000011.1"/>
</dbReference>
<dbReference type="Pfam" id="PF07715">
    <property type="entry name" value="Plug"/>
    <property type="match status" value="1"/>
</dbReference>
<keyword evidence="13 14" id="KW-0998">Cell outer membrane</keyword>
<dbReference type="SUPFAM" id="SSF56935">
    <property type="entry name" value="Porins"/>
    <property type="match status" value="1"/>
</dbReference>
<evidence type="ECO:0000256" key="14">
    <source>
        <dbReference type="PROSITE-ProRule" id="PRU01360"/>
    </source>
</evidence>
<evidence type="ECO:0000256" key="11">
    <source>
        <dbReference type="ARBA" id="ARBA00023136"/>
    </source>
</evidence>
<keyword evidence="6 14" id="KW-0812">Transmembrane</keyword>
<dbReference type="GO" id="GO:0015344">
    <property type="term" value="F:siderophore uptake transmembrane transporter activity"/>
    <property type="evidence" value="ECO:0007669"/>
    <property type="project" value="TreeGrafter"/>
</dbReference>
<dbReference type="InterPro" id="IPR012910">
    <property type="entry name" value="Plug_dom"/>
</dbReference>
<evidence type="ECO:0000256" key="7">
    <source>
        <dbReference type="ARBA" id="ARBA00022729"/>
    </source>
</evidence>
<evidence type="ECO:0000256" key="3">
    <source>
        <dbReference type="ARBA" id="ARBA00022448"/>
    </source>
</evidence>
<dbReference type="InterPro" id="IPR037066">
    <property type="entry name" value="Plug_dom_sf"/>
</dbReference>
<dbReference type="GO" id="GO:0009279">
    <property type="term" value="C:cell outer membrane"/>
    <property type="evidence" value="ECO:0007669"/>
    <property type="project" value="UniProtKB-SubCell"/>
</dbReference>
<keyword evidence="10 16" id="KW-0798">TonB box</keyword>
<keyword evidence="9" id="KW-0406">Ion transport</keyword>
<dbReference type="AlphaFoldDB" id="A0A495BHM7"/>
<dbReference type="PROSITE" id="PS01156">
    <property type="entry name" value="TONB_DEPENDENT_REC_2"/>
    <property type="match status" value="1"/>
</dbReference>
<dbReference type="EMBL" id="RBID01000011">
    <property type="protein sequence ID" value="RKQ60847.1"/>
    <property type="molecule type" value="Genomic_DNA"/>
</dbReference>
<keyword evidence="3 14" id="KW-0813">Transport</keyword>
<evidence type="ECO:0000259" key="18">
    <source>
        <dbReference type="Pfam" id="PF07715"/>
    </source>
</evidence>
<evidence type="ECO:0000256" key="4">
    <source>
        <dbReference type="ARBA" id="ARBA00022452"/>
    </source>
</evidence>
<dbReference type="CDD" id="cd01347">
    <property type="entry name" value="ligand_gated_channel"/>
    <property type="match status" value="1"/>
</dbReference>
<dbReference type="Proteomes" id="UP000279384">
    <property type="component" value="Unassembled WGS sequence"/>
</dbReference>
<comment type="similarity">
    <text evidence="2 14 16">Belongs to the TonB-dependent receptor family.</text>
</comment>
<evidence type="ECO:0000256" key="6">
    <source>
        <dbReference type="ARBA" id="ARBA00022692"/>
    </source>
</evidence>
<dbReference type="PANTHER" id="PTHR32552:SF82">
    <property type="entry name" value="FCUA PROTEIN"/>
    <property type="match status" value="1"/>
</dbReference>
<dbReference type="InterPro" id="IPR010105">
    <property type="entry name" value="TonB_sidphr_rcpt"/>
</dbReference>
<feature type="domain" description="TonB-dependent receptor plug" evidence="18">
    <location>
        <begin position="90"/>
        <end position="191"/>
    </location>
</feature>
<evidence type="ECO:0000256" key="13">
    <source>
        <dbReference type="ARBA" id="ARBA00023237"/>
    </source>
</evidence>
<proteinExistence type="inferred from homology"/>
<dbReference type="Gene3D" id="2.170.130.10">
    <property type="entry name" value="TonB-dependent receptor, plug domain"/>
    <property type="match status" value="1"/>
</dbReference>
<comment type="caution">
    <text evidence="19">The sequence shown here is derived from an EMBL/GenBank/DDBJ whole genome shotgun (WGS) entry which is preliminary data.</text>
</comment>
<keyword evidence="5" id="KW-0410">Iron transport</keyword>
<keyword evidence="4 14" id="KW-1134">Transmembrane beta strand</keyword>
<evidence type="ECO:0000259" key="17">
    <source>
        <dbReference type="Pfam" id="PF00593"/>
    </source>
</evidence>
<comment type="subcellular location">
    <subcellularLocation>
        <location evidence="1 14">Cell outer membrane</location>
        <topology evidence="1 14">Multi-pass membrane protein</topology>
    </subcellularLocation>
</comment>
<evidence type="ECO:0000256" key="1">
    <source>
        <dbReference type="ARBA" id="ARBA00004571"/>
    </source>
</evidence>
<sequence length="732" mass="77919">MQPQSPLSPSHSAAPVTTTASLLKPLAFATRMAFSGMLMVGFAGHAYAEEVAELPAVQVSADLSRVFSRPYAGGQVARGGRLGLLGNADAMKSPFSISSYTSQAIQNQQAATVADVLAKDASVRASQTGGVVDSFFIRGFPIGEGNLGEVALDGLYGVAPNYRVFTEYAERVEVIKGPAALLYGMSPNSGVGGVINVVPKRALAQDLTRFTADYASDTQGGGHLDVSRRFGTDEQFGVRFNGSHHQGDTAVDKQTRTADVGALSLDYQGERFKATLDLISQQEEFDAPSRPFLVAAGVAVPSAPDGQNNVTQQWAWSKIDDRSAMLRTEYELSDKLTLFANVGAAHTEVSRLSDQTPTILNAAGDTTATPMHFKFDIERFTADAGARARFNTGPVRHAVTLQASTYRDQLARGSTSGTAVLSNIYSPVGSPSQNVSAPSLVPKVSETTLSGVALADTLSMLDERLQLMVGVRRQQVESDNFNATTGAVTSSYDKSAVTPLFGIVFKPWEKVSLYANRIEGLSKGDIAPATASNSGEVFAPYKSKQYEVGVKIDHGGLMTTVSAFQITKPSGQLTNGVFAVDAEQRNRGLEFNVAGEVAKSVRLFAGVTLLDAELTKTNSSATRGKEPVGVPSVQANLNAEWDTPWLSGLTLTGGVAYTGKQYVNQANTQSLPSWTKVDVGTRYRTKIDGKPTTFRAGVQNVFNRDYWSGVASYSTLSQGAPRTVQLSATVDF</sequence>